<dbReference type="InterPro" id="IPR018499">
    <property type="entry name" value="Tetraspanin/Peripherin"/>
</dbReference>
<feature type="transmembrane region" description="Helical" evidence="6">
    <location>
        <begin position="253"/>
        <end position="277"/>
    </location>
</feature>
<accession>A0A9P5SH92</accession>
<feature type="transmembrane region" description="Helical" evidence="6">
    <location>
        <begin position="289"/>
        <end position="306"/>
    </location>
</feature>
<organism evidence="7 8">
    <name type="scientific">Podila minutissima</name>
    <dbReference type="NCBI Taxonomy" id="64525"/>
    <lineage>
        <taxon>Eukaryota</taxon>
        <taxon>Fungi</taxon>
        <taxon>Fungi incertae sedis</taxon>
        <taxon>Mucoromycota</taxon>
        <taxon>Mortierellomycotina</taxon>
        <taxon>Mortierellomycetes</taxon>
        <taxon>Mortierellales</taxon>
        <taxon>Mortierellaceae</taxon>
        <taxon>Podila</taxon>
    </lineage>
</organism>
<evidence type="ECO:0008006" key="9">
    <source>
        <dbReference type="Google" id="ProtNLM"/>
    </source>
</evidence>
<evidence type="ECO:0000256" key="5">
    <source>
        <dbReference type="SAM" id="MobiDB-lite"/>
    </source>
</evidence>
<evidence type="ECO:0000256" key="2">
    <source>
        <dbReference type="ARBA" id="ARBA00022692"/>
    </source>
</evidence>
<dbReference type="Pfam" id="PF00335">
    <property type="entry name" value="Tetraspanin"/>
    <property type="match status" value="1"/>
</dbReference>
<feature type="compositionally biased region" description="Polar residues" evidence="5">
    <location>
        <begin position="57"/>
        <end position="69"/>
    </location>
</feature>
<dbReference type="EMBL" id="JAAAUY010000468">
    <property type="protein sequence ID" value="KAF9329518.1"/>
    <property type="molecule type" value="Genomic_DNA"/>
</dbReference>
<feature type="compositionally biased region" description="Polar residues" evidence="5">
    <location>
        <begin position="1"/>
        <end position="31"/>
    </location>
</feature>
<feature type="compositionally biased region" description="Low complexity" evidence="5">
    <location>
        <begin position="97"/>
        <end position="110"/>
    </location>
</feature>
<evidence type="ECO:0000313" key="7">
    <source>
        <dbReference type="EMBL" id="KAF9329518.1"/>
    </source>
</evidence>
<keyword evidence="8" id="KW-1185">Reference proteome</keyword>
<evidence type="ECO:0000256" key="1">
    <source>
        <dbReference type="ARBA" id="ARBA00004141"/>
    </source>
</evidence>
<keyword evidence="4 6" id="KW-0472">Membrane</keyword>
<feature type="transmembrane region" description="Helical" evidence="6">
    <location>
        <begin position="213"/>
        <end position="241"/>
    </location>
</feature>
<feature type="region of interest" description="Disordered" evidence="5">
    <location>
        <begin position="1"/>
        <end position="172"/>
    </location>
</feature>
<dbReference type="AlphaFoldDB" id="A0A9P5SH92"/>
<comment type="caution">
    <text evidence="7">The sequence shown here is derived from an EMBL/GenBank/DDBJ whole genome shotgun (WGS) entry which is preliminary data.</text>
</comment>
<evidence type="ECO:0000256" key="6">
    <source>
        <dbReference type="SAM" id="Phobius"/>
    </source>
</evidence>
<reference evidence="7" key="1">
    <citation type="journal article" date="2020" name="Fungal Divers.">
        <title>Resolving the Mortierellaceae phylogeny through synthesis of multi-gene phylogenetics and phylogenomics.</title>
        <authorList>
            <person name="Vandepol N."/>
            <person name="Liber J."/>
            <person name="Desiro A."/>
            <person name="Na H."/>
            <person name="Kennedy M."/>
            <person name="Barry K."/>
            <person name="Grigoriev I.V."/>
            <person name="Miller A.N."/>
            <person name="O'Donnell K."/>
            <person name="Stajich J.E."/>
            <person name="Bonito G."/>
        </authorList>
    </citation>
    <scope>NUCLEOTIDE SEQUENCE</scope>
    <source>
        <strain evidence="7">NVP1</strain>
    </source>
</reference>
<dbReference type="Proteomes" id="UP000696485">
    <property type="component" value="Unassembled WGS sequence"/>
</dbReference>
<proteinExistence type="predicted"/>
<protein>
    <recommendedName>
        <fullName evidence="9">Tetraspanin</fullName>
    </recommendedName>
</protein>
<keyword evidence="2 6" id="KW-0812">Transmembrane</keyword>
<evidence type="ECO:0000256" key="4">
    <source>
        <dbReference type="ARBA" id="ARBA00023136"/>
    </source>
</evidence>
<name>A0A9P5SH92_9FUNG</name>
<feature type="transmembrane region" description="Helical" evidence="6">
    <location>
        <begin position="375"/>
        <end position="400"/>
    </location>
</feature>
<keyword evidence="3 6" id="KW-1133">Transmembrane helix</keyword>
<gene>
    <name evidence="7" type="ORF">BG006_007408</name>
</gene>
<dbReference type="GO" id="GO:0016020">
    <property type="term" value="C:membrane"/>
    <property type="evidence" value="ECO:0007669"/>
    <property type="project" value="UniProtKB-SubCell"/>
</dbReference>
<comment type="subcellular location">
    <subcellularLocation>
        <location evidence="1">Membrane</location>
        <topology evidence="1">Multi-pass membrane protein</topology>
    </subcellularLocation>
</comment>
<evidence type="ECO:0000256" key="3">
    <source>
        <dbReference type="ARBA" id="ARBA00022989"/>
    </source>
</evidence>
<sequence length="422" mass="47717">MAYNPVSTDSRSNSPVPQNRFTPSHNQQQSLAPPGPGSPYVEVLNSFVSEQDPLRSAPSSSNPFQSTSDEILGQPHQRKHILKNNNSGAPGYPPRSQYQDQQQQLQYQMYNNGEPNYGNQLHHPNAPFAHSRAPTTSSNSSYEGRGAGGGGSVVSSTHRSSHNLASGGDPNYNMTQSDMTLEGLAERWTAYQAWWAKQYKEQPFYRLWTRSKWVLLFSVMLLLSYSAAALTITVLCMIGHFENSAVVMEFHGNLVYITLSASIVGLVTALVGLVGVLRENRIWLSWYNLMLWPVFCLYVSVGYIAFRREKNHLRNHLRDEWVHSYTRNQRLLVQRNLKCCGYQDPSFFGAYDMRCFPMTVLPGCQHKYNVYEKDLLNACWTVSFSLVPIQLFIIVTALLCSNHVDGMLRSGRPGLKSFKEKQ</sequence>
<evidence type="ECO:0000313" key="8">
    <source>
        <dbReference type="Proteomes" id="UP000696485"/>
    </source>
</evidence>